<dbReference type="InterPro" id="IPR000477">
    <property type="entry name" value="RT_dom"/>
</dbReference>
<protein>
    <recommendedName>
        <fullName evidence="1">Reverse transcriptase domain-containing protein</fullName>
    </recommendedName>
</protein>
<name>A0ABN9LWD4_9NEOB</name>
<comment type="caution">
    <text evidence="2">The sequence shown here is derived from an EMBL/GenBank/DDBJ whole genome shotgun (WGS) entry which is preliminary data.</text>
</comment>
<dbReference type="PANTHER" id="PTHR21301">
    <property type="entry name" value="REVERSE TRANSCRIPTASE"/>
    <property type="match status" value="1"/>
</dbReference>
<dbReference type="InterPro" id="IPR058912">
    <property type="entry name" value="HTH_animal"/>
</dbReference>
<dbReference type="Pfam" id="PF26215">
    <property type="entry name" value="HTH_animal"/>
    <property type="match status" value="1"/>
</dbReference>
<dbReference type="Proteomes" id="UP001176940">
    <property type="component" value="Unassembled WGS sequence"/>
</dbReference>
<keyword evidence="3" id="KW-1185">Reference proteome</keyword>
<dbReference type="PROSITE" id="PS50878">
    <property type="entry name" value="RT_POL"/>
    <property type="match status" value="1"/>
</dbReference>
<feature type="domain" description="Reverse transcriptase" evidence="1">
    <location>
        <begin position="144"/>
        <end position="392"/>
    </location>
</feature>
<proteinExistence type="predicted"/>
<gene>
    <name evidence="2" type="ORF">RIMI_LOCUS12603719</name>
</gene>
<evidence type="ECO:0000313" key="2">
    <source>
        <dbReference type="EMBL" id="CAJ0949445.1"/>
    </source>
</evidence>
<dbReference type="PANTHER" id="PTHR21301:SF12">
    <property type="match status" value="1"/>
</dbReference>
<evidence type="ECO:0000313" key="3">
    <source>
        <dbReference type="Proteomes" id="UP001176940"/>
    </source>
</evidence>
<accession>A0ABN9LWD4</accession>
<organism evidence="2 3">
    <name type="scientific">Ranitomeya imitator</name>
    <name type="common">mimic poison frog</name>
    <dbReference type="NCBI Taxonomy" id="111125"/>
    <lineage>
        <taxon>Eukaryota</taxon>
        <taxon>Metazoa</taxon>
        <taxon>Chordata</taxon>
        <taxon>Craniata</taxon>
        <taxon>Vertebrata</taxon>
        <taxon>Euteleostomi</taxon>
        <taxon>Amphibia</taxon>
        <taxon>Batrachia</taxon>
        <taxon>Anura</taxon>
        <taxon>Neobatrachia</taxon>
        <taxon>Hyloidea</taxon>
        <taxon>Dendrobatidae</taxon>
        <taxon>Dendrobatinae</taxon>
        <taxon>Ranitomeya</taxon>
    </lineage>
</organism>
<dbReference type="EMBL" id="CAUEEQ010030128">
    <property type="protein sequence ID" value="CAJ0949445.1"/>
    <property type="molecule type" value="Genomic_DNA"/>
</dbReference>
<reference evidence="2" key="1">
    <citation type="submission" date="2023-07" db="EMBL/GenBank/DDBJ databases">
        <authorList>
            <person name="Stuckert A."/>
        </authorList>
    </citation>
    <scope>NUCLEOTIDE SEQUENCE</scope>
</reference>
<evidence type="ECO:0000259" key="1">
    <source>
        <dbReference type="PROSITE" id="PS50878"/>
    </source>
</evidence>
<sequence length="511" mass="58252">MALGPANTVTSKLSITSLGLRTPSKYNPPHIYHATETFISLVDREVKQFSHEQQLGLYPVHSNLSLVEKQALSSLQNNKSITIKPADKGGAIVVMNHSDYNKEVIRQLSDSNTYGVIQRDPVRDITTKIKSLLNGYLDRHTIDQKTASFLINPHPITPVFYVLPKIHKSLRNPPGRPIVASTDSFLSPLSVFLEKILTPLVKKTKSYLLDTGHFLRTIQHLGTVPTESILVTLDVNSLYTSITHDKGIEATKFLLESSDMSIDSIQFCLDLLDIVLRENYFLFEDTFYVQRCGTAMGANVAPAYANAYMNFFEINHVFPNVLFSQFALGYHRYIDDIFFIWTGTSNSMLEFVSQLNSIHPELQFTLHHSTESVPFLDTLVMKDIEGNLSTDLYCKPTDSNSLLHYSSCHPRTTKNSLPRSQFDRVSRIVSNPEIRQERLDSTAHKFELRHYPPKLLDFEKTRALTPLSPQPPMYPREHPLDHCLCSRFLALRDLYPFRFTSPLIVDKRFNE</sequence>
<dbReference type="Pfam" id="PF00078">
    <property type="entry name" value="RVT_1"/>
    <property type="match status" value="1"/>
</dbReference>